<dbReference type="EMBL" id="BMAO01006124">
    <property type="protein sequence ID" value="GFR06228.1"/>
    <property type="molecule type" value="Genomic_DNA"/>
</dbReference>
<evidence type="ECO:0000256" key="1">
    <source>
        <dbReference type="SAM" id="MobiDB-lite"/>
    </source>
</evidence>
<protein>
    <submittedName>
        <fullName evidence="2">Uncharacterized protein</fullName>
    </submittedName>
</protein>
<keyword evidence="3" id="KW-1185">Reference proteome</keyword>
<evidence type="ECO:0000313" key="2">
    <source>
        <dbReference type="EMBL" id="GFR06228.1"/>
    </source>
</evidence>
<feature type="region of interest" description="Disordered" evidence="1">
    <location>
        <begin position="48"/>
        <end position="88"/>
    </location>
</feature>
<sequence length="88" mass="9638">MEGRLRRRNFTQLIELEMDFSLSICRPQGGWGSSLLSSSIVSSMLSEDVARSRPTVPTPSNGTHARGKGFGTTTRRGEAIEESCAKHL</sequence>
<gene>
    <name evidence="2" type="ORF">TNCT_311951</name>
</gene>
<dbReference type="AlphaFoldDB" id="A0A8X6GLD8"/>
<accession>A0A8X6GLD8</accession>
<comment type="caution">
    <text evidence="2">The sequence shown here is derived from an EMBL/GenBank/DDBJ whole genome shotgun (WGS) entry which is preliminary data.</text>
</comment>
<name>A0A8X6GLD8_TRICU</name>
<dbReference type="Proteomes" id="UP000887116">
    <property type="component" value="Unassembled WGS sequence"/>
</dbReference>
<feature type="compositionally biased region" description="Basic and acidic residues" evidence="1">
    <location>
        <begin position="75"/>
        <end position="88"/>
    </location>
</feature>
<organism evidence="2 3">
    <name type="scientific">Trichonephila clavata</name>
    <name type="common">Joro spider</name>
    <name type="synonym">Nephila clavata</name>
    <dbReference type="NCBI Taxonomy" id="2740835"/>
    <lineage>
        <taxon>Eukaryota</taxon>
        <taxon>Metazoa</taxon>
        <taxon>Ecdysozoa</taxon>
        <taxon>Arthropoda</taxon>
        <taxon>Chelicerata</taxon>
        <taxon>Arachnida</taxon>
        <taxon>Araneae</taxon>
        <taxon>Araneomorphae</taxon>
        <taxon>Entelegynae</taxon>
        <taxon>Araneoidea</taxon>
        <taxon>Nephilidae</taxon>
        <taxon>Trichonephila</taxon>
    </lineage>
</organism>
<reference evidence="2" key="1">
    <citation type="submission" date="2020-07" db="EMBL/GenBank/DDBJ databases">
        <title>Multicomponent nature underlies the extraordinary mechanical properties of spider dragline silk.</title>
        <authorList>
            <person name="Kono N."/>
            <person name="Nakamura H."/>
            <person name="Mori M."/>
            <person name="Yoshida Y."/>
            <person name="Ohtoshi R."/>
            <person name="Malay A.D."/>
            <person name="Moran D.A.P."/>
            <person name="Tomita M."/>
            <person name="Numata K."/>
            <person name="Arakawa K."/>
        </authorList>
    </citation>
    <scope>NUCLEOTIDE SEQUENCE</scope>
</reference>
<proteinExistence type="predicted"/>
<evidence type="ECO:0000313" key="3">
    <source>
        <dbReference type="Proteomes" id="UP000887116"/>
    </source>
</evidence>